<name>A0A100VVZ1_9MYCO</name>
<gene>
    <name evidence="1" type="ORF">RMCB_1050</name>
</gene>
<dbReference type="EMBL" id="BCSX01000015">
    <property type="protein sequence ID" value="GAS86954.1"/>
    <property type="molecule type" value="Genomic_DNA"/>
</dbReference>
<feature type="non-terminal residue" evidence="1">
    <location>
        <position position="1"/>
    </location>
</feature>
<organism evidence="1 2">
    <name type="scientific">Mycolicibacterium brisbanense</name>
    <dbReference type="NCBI Taxonomy" id="146020"/>
    <lineage>
        <taxon>Bacteria</taxon>
        <taxon>Bacillati</taxon>
        <taxon>Actinomycetota</taxon>
        <taxon>Actinomycetes</taxon>
        <taxon>Mycobacteriales</taxon>
        <taxon>Mycobacteriaceae</taxon>
        <taxon>Mycolicibacterium</taxon>
    </lineage>
</organism>
<proteinExistence type="predicted"/>
<evidence type="ECO:0000313" key="2">
    <source>
        <dbReference type="Proteomes" id="UP000069620"/>
    </source>
</evidence>
<evidence type="ECO:0000313" key="1">
    <source>
        <dbReference type="EMBL" id="GAS86954.1"/>
    </source>
</evidence>
<reference evidence="2" key="1">
    <citation type="journal article" date="2016" name="Genome Announc.">
        <title>Draft Genome Sequences of Five Rapidly Growing Mycobacterium Species, M. thermoresistibile, M. fortuitum subsp. acetamidolyticum, M. canariasense, M. brisbanense, and M. novocastrense.</title>
        <authorList>
            <person name="Katahira K."/>
            <person name="Ogura Y."/>
            <person name="Gotoh Y."/>
            <person name="Hayashi T."/>
        </authorList>
    </citation>
    <scope>NUCLEOTIDE SEQUENCE [LARGE SCALE GENOMIC DNA]</scope>
    <source>
        <strain evidence="2">JCM15654</strain>
    </source>
</reference>
<protein>
    <submittedName>
        <fullName evidence="1">Ubiquinol-cytochrome c reductase cytochrome b subunit</fullName>
    </submittedName>
</protein>
<dbReference type="STRING" id="146020.RMCB_1050"/>
<dbReference type="Proteomes" id="UP000069620">
    <property type="component" value="Unassembled WGS sequence"/>
</dbReference>
<reference evidence="2" key="2">
    <citation type="submission" date="2016-02" db="EMBL/GenBank/DDBJ databases">
        <title>Draft genome sequence of five rapidly growing Mycobacterium species.</title>
        <authorList>
            <person name="Katahira K."/>
            <person name="Gotou Y."/>
            <person name="Iida K."/>
            <person name="Ogura Y."/>
            <person name="Hayashi T."/>
        </authorList>
    </citation>
    <scope>NUCLEOTIDE SEQUENCE [LARGE SCALE GENOMIC DNA]</scope>
    <source>
        <strain evidence="2">JCM15654</strain>
    </source>
</reference>
<accession>A0A100VVZ1</accession>
<sequence length="70" mass="7338">GHPIPLEYQGAALPKRMNKLGSGGAPGTGSFLYADPAVEHEALTEAAHTSERNALAAVREYQSHNGHGDD</sequence>
<comment type="caution">
    <text evidence="1">The sequence shown here is derived from an EMBL/GenBank/DDBJ whole genome shotgun (WGS) entry which is preliminary data.</text>
</comment>
<keyword evidence="2" id="KW-1185">Reference proteome</keyword>
<dbReference type="AlphaFoldDB" id="A0A100VVZ1"/>